<keyword evidence="6" id="KW-1185">Reference proteome</keyword>
<feature type="domain" description="GAF" evidence="3">
    <location>
        <begin position="425"/>
        <end position="570"/>
    </location>
</feature>
<reference evidence="5" key="1">
    <citation type="submission" date="2008-12" db="EMBL/GenBank/DDBJ databases">
        <title>Complete sequence of Chloroflexus aggregans DSM 9485.</title>
        <authorList>
            <consortium name="US DOE Joint Genome Institute"/>
            <person name="Lucas S."/>
            <person name="Copeland A."/>
            <person name="Lapidus A."/>
            <person name="Glavina del Rio T."/>
            <person name="Dalin E."/>
            <person name="Tice H."/>
            <person name="Pitluck S."/>
            <person name="Foster B."/>
            <person name="Larimer F."/>
            <person name="Land M."/>
            <person name="Hauser L."/>
            <person name="Kyrpides N."/>
            <person name="Mikhailova N."/>
            <person name="Bryant D."/>
            <person name="Richardson P."/>
        </authorList>
    </citation>
    <scope>NUCLEOTIDE SEQUENCE</scope>
    <source>
        <strain evidence="5">DSM 9485</strain>
    </source>
</reference>
<dbReference type="eggNOG" id="COG2208">
    <property type="taxonomic scope" value="Bacteria"/>
</dbReference>
<dbReference type="PANTHER" id="PTHR43156:SF2">
    <property type="entry name" value="STAGE II SPORULATION PROTEIN E"/>
    <property type="match status" value="1"/>
</dbReference>
<feature type="transmembrane region" description="Helical" evidence="2">
    <location>
        <begin position="31"/>
        <end position="50"/>
    </location>
</feature>
<dbReference type="STRING" id="326427.Cagg_2554"/>
<dbReference type="SMART" id="SM00065">
    <property type="entry name" value="GAF"/>
    <property type="match status" value="3"/>
</dbReference>
<dbReference type="Pfam" id="PF01590">
    <property type="entry name" value="GAF"/>
    <property type="match status" value="1"/>
</dbReference>
<keyword evidence="2" id="KW-0812">Transmembrane</keyword>
<dbReference type="Gene3D" id="3.30.450.40">
    <property type="match status" value="3"/>
</dbReference>
<feature type="domain" description="GAF" evidence="3">
    <location>
        <begin position="591"/>
        <end position="745"/>
    </location>
</feature>
<evidence type="ECO:0000259" key="4">
    <source>
        <dbReference type="SMART" id="SM00331"/>
    </source>
</evidence>
<feature type="domain" description="GAF" evidence="3">
    <location>
        <begin position="256"/>
        <end position="404"/>
    </location>
</feature>
<dbReference type="InterPro" id="IPR052016">
    <property type="entry name" value="Bact_Sigma-Reg"/>
</dbReference>
<keyword evidence="1" id="KW-0378">Hydrolase</keyword>
<dbReference type="Pfam" id="PF13185">
    <property type="entry name" value="GAF_2"/>
    <property type="match status" value="2"/>
</dbReference>
<feature type="transmembrane region" description="Helical" evidence="2">
    <location>
        <begin position="206"/>
        <end position="223"/>
    </location>
</feature>
<dbReference type="InterPro" id="IPR001932">
    <property type="entry name" value="PPM-type_phosphatase-like_dom"/>
</dbReference>
<dbReference type="InterPro" id="IPR036457">
    <property type="entry name" value="PPM-type-like_dom_sf"/>
</dbReference>
<evidence type="ECO:0000256" key="1">
    <source>
        <dbReference type="ARBA" id="ARBA00022801"/>
    </source>
</evidence>
<feature type="transmembrane region" description="Helical" evidence="2">
    <location>
        <begin position="114"/>
        <end position="131"/>
    </location>
</feature>
<evidence type="ECO:0000259" key="3">
    <source>
        <dbReference type="SMART" id="SM00065"/>
    </source>
</evidence>
<keyword evidence="2" id="KW-0472">Membrane</keyword>
<dbReference type="InterPro" id="IPR029016">
    <property type="entry name" value="GAF-like_dom_sf"/>
</dbReference>
<evidence type="ECO:0000313" key="6">
    <source>
        <dbReference type="Proteomes" id="UP000002508"/>
    </source>
</evidence>
<feature type="transmembrane region" description="Helical" evidence="2">
    <location>
        <begin position="6"/>
        <end position="24"/>
    </location>
</feature>
<evidence type="ECO:0000256" key="2">
    <source>
        <dbReference type="SAM" id="Phobius"/>
    </source>
</evidence>
<dbReference type="GO" id="GO:0016791">
    <property type="term" value="F:phosphatase activity"/>
    <property type="evidence" value="ECO:0007669"/>
    <property type="project" value="TreeGrafter"/>
</dbReference>
<name>B8G421_CHLAD</name>
<dbReference type="Pfam" id="PF07228">
    <property type="entry name" value="SpoIIE"/>
    <property type="match status" value="1"/>
</dbReference>
<dbReference type="SUPFAM" id="SSF81606">
    <property type="entry name" value="PP2C-like"/>
    <property type="match status" value="1"/>
</dbReference>
<dbReference type="SUPFAM" id="SSF55781">
    <property type="entry name" value="GAF domain-like"/>
    <property type="match status" value="3"/>
</dbReference>
<dbReference type="OrthoDB" id="9807247at2"/>
<sequence>MSREHLLTWYGLIVGGVVWGWLLLLPTVPTVPALVVLFAVLAFAVDLLAFRTPPADVHSLAPLVLVSASLALGPIPAAWIAAVEGFVSGVTILLQTNRPRTLFSLLGRPLLRSGLRALGLLVGAWLATMSSGQPLTALPMSHVFGWTLLSFPFVTQLGRIVRELLQGGYSGLATWWRSAWPAILGAEIAPLPLAWLGAAIAHDLGMLHLILAGGALVASAAILRRSSLNLQRQRRSMRELARLNEVSRAIIRSELDVDALCELIYREASRIVDTSSFHLGLFNGHSYTLVVRVQDRVRLPRLTVDLSENSGLIGWIRETGRAILVEDFTREMDRLPARPRYQSERPPRSGIYVPLIAGETVIGSISVQSYEPSAFDANDLRLISLIADQAAVAIARARAFHEARQRANQLQAIREVSQQITAILNLDRLLPSIVQLIRERFGYHPVHIFTLSPDDERIYFRASTADGADLERLRALSLRIGQGLVGEAVQRGEPVLVGDVLNDHRAIRDTLQTRSELAVPLRVGTTVIGVLDVQSDEPDDFDEDDLFVIRTLADQIAIAIESANAYTAQQEEAWTLNALLQIAENIGRATTLSDLLATVVRLPSLLMGCPRCYVALWDREQGDFVVRAVYGLPTTARTGVLNQPTRSPFLWRLRERAAETDQSRLELLWQAQDNADQWPTLITAARSGTLVGLPISARNTLLGVLVLDYNDPFVSPSTRQQNLCTGAAAQIAGALESLLLAAEAAEAARLEQELRVAREIQQSLLPSRLPNVAGWQIEATWQSARLVGGDFYDFWSLPTGTEPPRELGFVIADVSDKGIPAAMFMTMARSLVRAAALDGSAPARAMERANRWLYRDSESGMFVTLFYARLDLITGQLCYTCAGHNPPLLYRAATGEIEELRTPGIALGVLPEVTLAEAETRLAPEDVLVCYTDGATETINELLVPFDVDGLRAVIKAYATGSAATIMQAILAAVARHSHGQPPFDDITLIVIKRAST</sequence>
<dbReference type="eggNOG" id="COG2203">
    <property type="taxonomic scope" value="Bacteria"/>
</dbReference>
<accession>B8G421</accession>
<dbReference type="RefSeq" id="WP_015941281.1">
    <property type="nucleotide sequence ID" value="NC_011831.1"/>
</dbReference>
<feature type="domain" description="PPM-type phosphatase" evidence="4">
    <location>
        <begin position="772"/>
        <end position="994"/>
    </location>
</feature>
<feature type="transmembrane region" description="Helical" evidence="2">
    <location>
        <begin position="182"/>
        <end position="200"/>
    </location>
</feature>
<gene>
    <name evidence="5" type="ordered locus">Cagg_2554</name>
</gene>
<dbReference type="AlphaFoldDB" id="B8G421"/>
<proteinExistence type="predicted"/>
<dbReference type="InterPro" id="IPR003018">
    <property type="entry name" value="GAF"/>
</dbReference>
<dbReference type="Gene3D" id="3.60.40.10">
    <property type="entry name" value="PPM-type phosphatase domain"/>
    <property type="match status" value="1"/>
</dbReference>
<keyword evidence="2" id="KW-1133">Transmembrane helix</keyword>
<dbReference type="HOGENOM" id="CLU_300303_0_0_0"/>
<dbReference type="Proteomes" id="UP000002508">
    <property type="component" value="Chromosome"/>
</dbReference>
<dbReference type="SMART" id="SM00331">
    <property type="entry name" value="PP2C_SIG"/>
    <property type="match status" value="1"/>
</dbReference>
<organism evidence="5 6">
    <name type="scientific">Chloroflexus aggregans (strain MD-66 / DSM 9485)</name>
    <dbReference type="NCBI Taxonomy" id="326427"/>
    <lineage>
        <taxon>Bacteria</taxon>
        <taxon>Bacillati</taxon>
        <taxon>Chloroflexota</taxon>
        <taxon>Chloroflexia</taxon>
        <taxon>Chloroflexales</taxon>
        <taxon>Chloroflexineae</taxon>
        <taxon>Chloroflexaceae</taxon>
        <taxon>Chloroflexus</taxon>
    </lineage>
</organism>
<evidence type="ECO:0000313" key="5">
    <source>
        <dbReference type="EMBL" id="ACL25423.1"/>
    </source>
</evidence>
<dbReference type="KEGG" id="cag:Cagg_2554"/>
<protein>
    <submittedName>
        <fullName evidence="5">Protein serine phosphatase with GAF(S) sensor(S)</fullName>
    </submittedName>
</protein>
<feature type="transmembrane region" description="Helical" evidence="2">
    <location>
        <begin position="70"/>
        <end position="94"/>
    </location>
</feature>
<dbReference type="EMBL" id="CP001337">
    <property type="protein sequence ID" value="ACL25423.1"/>
    <property type="molecule type" value="Genomic_DNA"/>
</dbReference>
<dbReference type="PANTHER" id="PTHR43156">
    <property type="entry name" value="STAGE II SPORULATION PROTEIN E-RELATED"/>
    <property type="match status" value="1"/>
</dbReference>